<keyword evidence="4" id="KW-1185">Reference proteome</keyword>
<dbReference type="EMBL" id="JAVDNV010000007">
    <property type="protein sequence ID" value="MDQ2309872.1"/>
    <property type="molecule type" value="Genomic_DNA"/>
</dbReference>
<proteinExistence type="predicted"/>
<evidence type="ECO:0000313" key="4">
    <source>
        <dbReference type="Proteomes" id="UP000036196"/>
    </source>
</evidence>
<organism evidence="2 4">
    <name type="scientific">Pluralibacter gergoviae</name>
    <name type="common">Enterobacter gergoviae</name>
    <dbReference type="NCBI Taxonomy" id="61647"/>
    <lineage>
        <taxon>Bacteria</taxon>
        <taxon>Pseudomonadati</taxon>
        <taxon>Pseudomonadota</taxon>
        <taxon>Gammaproteobacteria</taxon>
        <taxon>Enterobacterales</taxon>
        <taxon>Enterobacteriaceae</taxon>
        <taxon>Pluralibacter</taxon>
    </lineage>
</organism>
<dbReference type="EMBL" id="LDZF01000006">
    <property type="protein sequence ID" value="KMK14745.1"/>
    <property type="molecule type" value="Genomic_DNA"/>
</dbReference>
<dbReference type="Pfam" id="PF15959">
    <property type="entry name" value="DUF4762"/>
    <property type="match status" value="1"/>
</dbReference>
<evidence type="ECO:0000313" key="3">
    <source>
        <dbReference type="EMBL" id="MDQ2309872.1"/>
    </source>
</evidence>
<gene>
    <name evidence="2" type="ORF">ABW06_07880</name>
    <name evidence="1" type="ORF">QEG54_002843</name>
    <name evidence="3" type="ORF">RBJ30_12310</name>
</gene>
<reference evidence="1" key="3">
    <citation type="submission" date="2024-02" db="EMBL/GenBank/DDBJ databases">
        <authorList>
            <consortium name="Clinical and Environmental Microbiology Branch: Whole genome sequencing antimicrobial resistance pathogens in the healthcare setting"/>
        </authorList>
    </citation>
    <scope>NUCLEOTIDE SEQUENCE</scope>
    <source>
        <strain evidence="1">2021DK-00143</strain>
    </source>
</reference>
<dbReference type="STRING" id="61647.LG71_06155"/>
<dbReference type="InterPro" id="IPR031882">
    <property type="entry name" value="DUF4762"/>
</dbReference>
<dbReference type="PATRIC" id="fig|61647.13.peg.2974"/>
<accession>A0A089PI97</accession>
<reference evidence="3" key="2">
    <citation type="submission" date="2023-08" db="EMBL/GenBank/DDBJ databases">
        <title>WGS of pathogenic bacterial species, Los Angeles County Public Health Laboratories.</title>
        <authorList>
            <person name="Garrigues J.M."/>
            <person name="Green N.M."/>
        </authorList>
    </citation>
    <scope>NUCLEOTIDE SEQUENCE</scope>
    <source>
        <strain evidence="3">LACPHL-BACT-2023-00068</strain>
    </source>
</reference>
<evidence type="ECO:0000313" key="1">
    <source>
        <dbReference type="EMBL" id="EML1472102.1"/>
    </source>
</evidence>
<dbReference type="AlphaFoldDB" id="A0A089PI97"/>
<dbReference type="GeneID" id="61382997"/>
<dbReference type="Proteomes" id="UP000036196">
    <property type="component" value="Unassembled WGS sequence"/>
</dbReference>
<name>A0A089PI97_PLUGE</name>
<dbReference type="Proteomes" id="UP001236270">
    <property type="component" value="Unassembled WGS sequence"/>
</dbReference>
<evidence type="ECO:0000313" key="2">
    <source>
        <dbReference type="EMBL" id="KMK14745.1"/>
    </source>
</evidence>
<protein>
    <submittedName>
        <fullName evidence="1">DUF4762 family protein</fullName>
    </submittedName>
</protein>
<dbReference type="EMBL" id="ABLOKC030000014">
    <property type="protein sequence ID" value="EML1472102.1"/>
    <property type="molecule type" value="Genomic_DNA"/>
</dbReference>
<comment type="caution">
    <text evidence="2">The sequence shown here is derived from an EMBL/GenBank/DDBJ whole genome shotgun (WGS) entry which is preliminary data.</text>
</comment>
<dbReference type="RefSeq" id="WP_043081777.1">
    <property type="nucleotide sequence ID" value="NZ_CACVCI010000001.1"/>
</dbReference>
<reference evidence="2 4" key="1">
    <citation type="submission" date="2015-05" db="EMBL/GenBank/DDBJ databases">
        <title>Genome sequences of Pluralibacter gergoviae.</title>
        <authorList>
            <person name="Greninger A.L."/>
            <person name="Miller S."/>
        </authorList>
    </citation>
    <scope>NUCLEOTIDE SEQUENCE [LARGE SCALE GENOMIC DNA]</scope>
    <source>
        <strain evidence="2 4">JS81F13</strain>
    </source>
</reference>
<dbReference type="KEGG" id="pge:LG71_06155"/>
<sequence length="64" mass="6845">MKKINTIEAMKVIGGCEDVCTSEFVKGSRYGDTLVCTEVVTCTDKHGVQTKTIKPATMDQCSGG</sequence>
<dbReference type="OrthoDB" id="6497244at2"/>